<evidence type="ECO:0000259" key="2">
    <source>
        <dbReference type="Pfam" id="PF07683"/>
    </source>
</evidence>
<dbReference type="Pfam" id="PF07683">
    <property type="entry name" value="CobW_C"/>
    <property type="match status" value="1"/>
</dbReference>
<sequence length="101" mass="10818">MSDHQRPVPDVESLATTVPPDARRGELTDPHGVLLRGQPPLTPDCGVHVVTFRAHRPFHPARPHDAVDVLLGGVVRIQGPAWTSSQPDVALWISSAGGDPQ</sequence>
<evidence type="ECO:0000313" key="3">
    <source>
        <dbReference type="EMBL" id="GLY64802.1"/>
    </source>
</evidence>
<comment type="caution">
    <text evidence="3">The sequence shown here is derived from an EMBL/GenBank/DDBJ whole genome shotgun (WGS) entry which is preliminary data.</text>
</comment>
<dbReference type="EMBL" id="BSTI01000003">
    <property type="protein sequence ID" value="GLY64802.1"/>
    <property type="molecule type" value="Genomic_DNA"/>
</dbReference>
<gene>
    <name evidence="3" type="ORF">Atai01_14210</name>
</gene>
<accession>A0A9W6QZB8</accession>
<dbReference type="InterPro" id="IPR011629">
    <property type="entry name" value="CobW-like_C"/>
</dbReference>
<dbReference type="AlphaFoldDB" id="A0A9W6QZB8"/>
<name>A0A9W6QZB8_9PSEU</name>
<protein>
    <recommendedName>
        <fullName evidence="2">CobW C-terminal domain-containing protein</fullName>
    </recommendedName>
</protein>
<evidence type="ECO:0000313" key="4">
    <source>
        <dbReference type="Proteomes" id="UP001165136"/>
    </source>
</evidence>
<feature type="region of interest" description="Disordered" evidence="1">
    <location>
        <begin position="1"/>
        <end position="39"/>
    </location>
</feature>
<proteinExistence type="predicted"/>
<organism evidence="3 4">
    <name type="scientific">Amycolatopsis taiwanensis</name>
    <dbReference type="NCBI Taxonomy" id="342230"/>
    <lineage>
        <taxon>Bacteria</taxon>
        <taxon>Bacillati</taxon>
        <taxon>Actinomycetota</taxon>
        <taxon>Actinomycetes</taxon>
        <taxon>Pseudonocardiales</taxon>
        <taxon>Pseudonocardiaceae</taxon>
        <taxon>Amycolatopsis</taxon>
    </lineage>
</organism>
<evidence type="ECO:0000256" key="1">
    <source>
        <dbReference type="SAM" id="MobiDB-lite"/>
    </source>
</evidence>
<feature type="domain" description="CobW C-terminal" evidence="2">
    <location>
        <begin position="49"/>
        <end position="98"/>
    </location>
</feature>
<keyword evidence="4" id="KW-1185">Reference proteome</keyword>
<dbReference type="Proteomes" id="UP001165136">
    <property type="component" value="Unassembled WGS sequence"/>
</dbReference>
<reference evidence="3" key="1">
    <citation type="submission" date="2023-03" db="EMBL/GenBank/DDBJ databases">
        <title>Amycolatopsis taiwanensis NBRC 103393.</title>
        <authorList>
            <person name="Ichikawa N."/>
            <person name="Sato H."/>
            <person name="Tonouchi N."/>
        </authorList>
    </citation>
    <scope>NUCLEOTIDE SEQUENCE</scope>
    <source>
        <strain evidence="3">NBRC 103393</strain>
    </source>
</reference>